<protein>
    <submittedName>
        <fullName evidence="1">Uncharacterized protein</fullName>
    </submittedName>
</protein>
<name>A0A6P1YST1_9HYPH</name>
<dbReference type="RefSeq" id="WP_163075879.1">
    <property type="nucleotide sequence ID" value="NZ_CP048630.1"/>
</dbReference>
<dbReference type="Proteomes" id="UP000464751">
    <property type="component" value="Chromosome"/>
</dbReference>
<dbReference type="AlphaFoldDB" id="A0A6P1YST1"/>
<evidence type="ECO:0000313" key="2">
    <source>
        <dbReference type="Proteomes" id="UP000464751"/>
    </source>
</evidence>
<keyword evidence="2" id="KW-1185">Reference proteome</keyword>
<sequence>MRVSDTAGAARIGVLDDTGVMIYPDSYAVTAVTRDPAYNLLTTTISDGSTTWVQTITRDAAGNFATVSRWVRQ</sequence>
<evidence type="ECO:0000313" key="1">
    <source>
        <dbReference type="EMBL" id="QIB34734.1"/>
    </source>
</evidence>
<gene>
    <name evidence="1" type="ORF">G3A50_14240</name>
</gene>
<dbReference type="KEGG" id="apra:G3A50_14240"/>
<proteinExistence type="predicted"/>
<reference evidence="1 2" key="1">
    <citation type="submission" date="2020-02" db="EMBL/GenBank/DDBJ databases">
        <authorList>
            <person name="Li G."/>
        </authorList>
    </citation>
    <scope>NUCLEOTIDE SEQUENCE [LARGE SCALE GENOMIC DNA]</scope>
    <source>
        <strain evidence="1 2">DSM 102029</strain>
    </source>
</reference>
<dbReference type="EMBL" id="CP048630">
    <property type="protein sequence ID" value="QIB34734.1"/>
    <property type="molecule type" value="Genomic_DNA"/>
</dbReference>
<organism evidence="1 2">
    <name type="scientific">Ancylobacter pratisalsi</name>
    <dbReference type="NCBI Taxonomy" id="1745854"/>
    <lineage>
        <taxon>Bacteria</taxon>
        <taxon>Pseudomonadati</taxon>
        <taxon>Pseudomonadota</taxon>
        <taxon>Alphaproteobacteria</taxon>
        <taxon>Hyphomicrobiales</taxon>
        <taxon>Xanthobacteraceae</taxon>
        <taxon>Ancylobacter</taxon>
    </lineage>
</organism>
<accession>A0A6P1YST1</accession>